<feature type="compositionally biased region" description="Basic residues" evidence="1">
    <location>
        <begin position="1"/>
        <end position="20"/>
    </location>
</feature>
<dbReference type="Proteomes" id="UP000001816">
    <property type="component" value="Chromosome"/>
</dbReference>
<dbReference type="Pfam" id="PF12697">
    <property type="entry name" value="Abhydrolase_6"/>
    <property type="match status" value="1"/>
</dbReference>
<dbReference type="PIR" id="C87591">
    <property type="entry name" value="C87591"/>
</dbReference>
<proteinExistence type="predicted"/>
<sequence length="261" mass="27717">MLACSGRRRERKKRLRRPAPRHSGAPVEEGSMTPILLVPGLLCSEEIFAPQLPLLWPRGPVTIANTLAGDSLAEIATRILADAPPTFALAGLSMGGYLAFEILRQAPERVSRLALICTSARPDTPEQAAGRRKMVAQAHKVGFERFCALGADALTHPSRKGDPALNALSARMGLAVGLEGFARQTEAVIGRPDSRPLLASIAVPTAIIVGDADPLTPKALSEEMAAMIPDARLVIAEDCGHVITHERPDVVNPAMAAWLGV</sequence>
<reference evidence="3 4" key="1">
    <citation type="journal article" date="2001" name="Proc. Natl. Acad. Sci. U.S.A.">
        <title>Complete genome sequence of Caulobacter crescentus.</title>
        <authorList>
            <person name="Nierman W.C."/>
            <person name="Feldblyum T.V."/>
            <person name="Laub M.T."/>
            <person name="Paulsen I.T."/>
            <person name="Nelson K.E."/>
            <person name="Eisen J.A."/>
            <person name="Heidelberg J.F."/>
            <person name="Alley M.R."/>
            <person name="Ohta N."/>
            <person name="Maddock J.R."/>
            <person name="Potocka I."/>
            <person name="Nelson W.C."/>
            <person name="Newton A."/>
            <person name="Stephens C."/>
            <person name="Phadke N.D."/>
            <person name="Ely B."/>
            <person name="DeBoy R.T."/>
            <person name="Dodson R.J."/>
            <person name="Durkin A.S."/>
            <person name="Gwinn M.L."/>
            <person name="Haft D.H."/>
            <person name="Kolonay J.F."/>
            <person name="Smit J."/>
            <person name="Craven M.B."/>
            <person name="Khouri H."/>
            <person name="Shetty J."/>
            <person name="Berry K."/>
            <person name="Utterback T."/>
            <person name="Tran K."/>
            <person name="Wolf A."/>
            <person name="Vamathevan J."/>
            <person name="Ermolaeva M."/>
            <person name="White O."/>
            <person name="Salzberg S.L."/>
            <person name="Venter J.C."/>
            <person name="Shapiro L."/>
            <person name="Fraser C.M."/>
        </authorList>
    </citation>
    <scope>NUCLEOTIDE SEQUENCE [LARGE SCALE GENOMIC DNA]</scope>
    <source>
        <strain evidence="4">ATCC 19089 / CB15</strain>
    </source>
</reference>
<dbReference type="Gene3D" id="3.40.50.1820">
    <property type="entry name" value="alpha/beta hydrolase"/>
    <property type="match status" value="1"/>
</dbReference>
<evidence type="ECO:0000259" key="2">
    <source>
        <dbReference type="Pfam" id="PF12697"/>
    </source>
</evidence>
<dbReference type="AlphaFoldDB" id="Q9A4R7"/>
<dbReference type="PANTHER" id="PTHR43798:SF29">
    <property type="entry name" value="AB HYDROLASE-1 DOMAIN-CONTAINING PROTEIN"/>
    <property type="match status" value="1"/>
</dbReference>
<dbReference type="KEGG" id="ccr:CC_2763"/>
<dbReference type="EnsemblBacteria" id="AAK24727">
    <property type="protein sequence ID" value="AAK24727"/>
    <property type="gene ID" value="CC_2763"/>
</dbReference>
<protein>
    <submittedName>
        <fullName evidence="3">Hydrolase, alpha/beta hydrolase fold family</fullName>
    </submittedName>
</protein>
<dbReference type="SMR" id="Q9A4R7"/>
<keyword evidence="4" id="KW-1185">Reference proteome</keyword>
<keyword evidence="3" id="KW-0378">Hydrolase</keyword>
<dbReference type="EMBL" id="AE005673">
    <property type="protein sequence ID" value="AAK24727.1"/>
    <property type="molecule type" value="Genomic_DNA"/>
</dbReference>
<feature type="domain" description="AB hydrolase-1" evidence="2">
    <location>
        <begin position="43"/>
        <end position="252"/>
    </location>
</feature>
<dbReference type="InterPro" id="IPR000073">
    <property type="entry name" value="AB_hydrolase_1"/>
</dbReference>
<evidence type="ECO:0000313" key="4">
    <source>
        <dbReference type="Proteomes" id="UP000001816"/>
    </source>
</evidence>
<accession>Q9A4R7</accession>
<dbReference type="PANTHER" id="PTHR43798">
    <property type="entry name" value="MONOACYLGLYCEROL LIPASE"/>
    <property type="match status" value="1"/>
</dbReference>
<feature type="region of interest" description="Disordered" evidence="1">
    <location>
        <begin position="1"/>
        <end position="29"/>
    </location>
</feature>
<dbReference type="InterPro" id="IPR050266">
    <property type="entry name" value="AB_hydrolase_sf"/>
</dbReference>
<dbReference type="STRING" id="190650.CC_2763"/>
<dbReference type="BioCyc" id="CAULO:CC2763-MONOMER"/>
<evidence type="ECO:0000256" key="1">
    <source>
        <dbReference type="SAM" id="MobiDB-lite"/>
    </source>
</evidence>
<dbReference type="GO" id="GO:0016787">
    <property type="term" value="F:hydrolase activity"/>
    <property type="evidence" value="ECO:0007669"/>
    <property type="project" value="UniProtKB-KW"/>
</dbReference>
<dbReference type="PRINTS" id="PR00111">
    <property type="entry name" value="ABHYDROLASE"/>
</dbReference>
<name>Q9A4R7_CAUVC</name>
<dbReference type="eggNOG" id="COG2267">
    <property type="taxonomic scope" value="Bacteria"/>
</dbReference>
<evidence type="ECO:0000313" key="3">
    <source>
        <dbReference type="EMBL" id="AAK24727.1"/>
    </source>
</evidence>
<gene>
    <name evidence="3" type="ordered locus">CC_2763</name>
</gene>
<dbReference type="SUPFAM" id="SSF53474">
    <property type="entry name" value="alpha/beta-Hydrolases"/>
    <property type="match status" value="1"/>
</dbReference>
<dbReference type="ESTHER" id="caucr-CC2763">
    <property type="family name" value="6_AlphaBeta_hydrolase"/>
</dbReference>
<dbReference type="InterPro" id="IPR029058">
    <property type="entry name" value="AB_hydrolase_fold"/>
</dbReference>
<dbReference type="PATRIC" id="fig|190650.5.peg.2765"/>
<organism evidence="3 4">
    <name type="scientific">Caulobacter vibrioides (strain ATCC 19089 / CIP 103742 / CB 15)</name>
    <name type="common">Caulobacter crescentus</name>
    <dbReference type="NCBI Taxonomy" id="190650"/>
    <lineage>
        <taxon>Bacteria</taxon>
        <taxon>Pseudomonadati</taxon>
        <taxon>Pseudomonadota</taxon>
        <taxon>Alphaproteobacteria</taxon>
        <taxon>Caulobacterales</taxon>
        <taxon>Caulobacteraceae</taxon>
        <taxon>Caulobacter</taxon>
    </lineage>
</organism>
<dbReference type="HOGENOM" id="CLU_020336_29_1_5"/>